<organism evidence="2 3">
    <name type="scientific">Micromonospora humi</name>
    <dbReference type="NCBI Taxonomy" id="745366"/>
    <lineage>
        <taxon>Bacteria</taxon>
        <taxon>Bacillati</taxon>
        <taxon>Actinomycetota</taxon>
        <taxon>Actinomycetes</taxon>
        <taxon>Micromonosporales</taxon>
        <taxon>Micromonosporaceae</taxon>
        <taxon>Micromonospora</taxon>
    </lineage>
</organism>
<reference evidence="3" key="1">
    <citation type="submission" date="2016-06" db="EMBL/GenBank/DDBJ databases">
        <authorList>
            <person name="Varghese N."/>
            <person name="Submissions Spin"/>
        </authorList>
    </citation>
    <scope>NUCLEOTIDE SEQUENCE [LARGE SCALE GENOMIC DNA]</scope>
    <source>
        <strain evidence="3">DSM 45647</strain>
    </source>
</reference>
<gene>
    <name evidence="2" type="ORF">GA0070213_10533</name>
</gene>
<protein>
    <submittedName>
        <fullName evidence="2">Uncharacterized protein</fullName>
    </submittedName>
</protein>
<dbReference type="AlphaFoldDB" id="A0A1C5I781"/>
<sequence>MRENRRSAAPVEDEYQPPRLRQLGTLPELTRRAAGTQPEPSGLPGKSSG</sequence>
<dbReference type="RefSeq" id="WP_139128658.1">
    <property type="nucleotide sequence ID" value="NZ_FMDM01000005.1"/>
</dbReference>
<proteinExistence type="predicted"/>
<dbReference type="EMBL" id="FMDM01000005">
    <property type="protein sequence ID" value="SCG54150.1"/>
    <property type="molecule type" value="Genomic_DNA"/>
</dbReference>
<accession>A0A1C5I781</accession>
<dbReference type="NCBIfam" id="NF033521">
    <property type="entry name" value="lasso_leader_L3"/>
    <property type="match status" value="1"/>
</dbReference>
<dbReference type="Proteomes" id="UP000199360">
    <property type="component" value="Unassembled WGS sequence"/>
</dbReference>
<evidence type="ECO:0000256" key="1">
    <source>
        <dbReference type="SAM" id="MobiDB-lite"/>
    </source>
</evidence>
<evidence type="ECO:0000313" key="2">
    <source>
        <dbReference type="EMBL" id="SCG54150.1"/>
    </source>
</evidence>
<evidence type="ECO:0000313" key="3">
    <source>
        <dbReference type="Proteomes" id="UP000199360"/>
    </source>
</evidence>
<name>A0A1C5I781_9ACTN</name>
<keyword evidence="3" id="KW-1185">Reference proteome</keyword>
<feature type="region of interest" description="Disordered" evidence="1">
    <location>
        <begin position="1"/>
        <end position="49"/>
    </location>
</feature>